<protein>
    <submittedName>
        <fullName evidence="11">General L-amino acid transport system permease protein</fullName>
    </submittedName>
</protein>
<keyword evidence="12" id="KW-1185">Reference proteome</keyword>
<evidence type="ECO:0000256" key="6">
    <source>
        <dbReference type="ARBA" id="ARBA00022970"/>
    </source>
</evidence>
<keyword evidence="5 9" id="KW-0812">Transmembrane</keyword>
<feature type="transmembrane region" description="Helical" evidence="9">
    <location>
        <begin position="114"/>
        <end position="137"/>
    </location>
</feature>
<feature type="transmembrane region" description="Helical" evidence="9">
    <location>
        <begin position="286"/>
        <end position="309"/>
    </location>
</feature>
<organism evidence="11 12">
    <name type="scientific">Cocleimonas flava</name>
    <dbReference type="NCBI Taxonomy" id="634765"/>
    <lineage>
        <taxon>Bacteria</taxon>
        <taxon>Pseudomonadati</taxon>
        <taxon>Pseudomonadota</taxon>
        <taxon>Gammaproteobacteria</taxon>
        <taxon>Thiotrichales</taxon>
        <taxon>Thiotrichaceae</taxon>
        <taxon>Cocleimonas</taxon>
    </lineage>
</organism>
<proteinExistence type="inferred from homology"/>
<dbReference type="InterPro" id="IPR000515">
    <property type="entry name" value="MetI-like"/>
</dbReference>
<dbReference type="SUPFAM" id="SSF161098">
    <property type="entry name" value="MetI-like"/>
    <property type="match status" value="1"/>
</dbReference>
<dbReference type="InterPro" id="IPR010065">
    <property type="entry name" value="AA_ABC_transptr_permease_3TM"/>
</dbReference>
<dbReference type="OrthoDB" id="9808531at2"/>
<dbReference type="InterPro" id="IPR043429">
    <property type="entry name" value="ArtM/GltK/GlnP/TcyL/YhdX-like"/>
</dbReference>
<sequence>MFFSINEYQREIIVVANDSNTKSQRIKPKEKFNFFHDERVRGIFYQLLTVVIIGCFFWYLISNTAHNLELRGMNSGFGFLNVAAGFDPGFKLISYTPGIGTYGRIFLIGILNTLYVSFLAIIACTVLGFFIGILRLSNNWLISKVALTFIEIFRNTPLLIQLIFWYVGVFSILPQIKNSLDLSAGAEVVLLNNRGLYTAWPVPGEQFWITGVAFMAALICVYLLKKWANKHQDKTGKRVAVLLPSLAILLILPGLVFLLTGSPLSWDIPKIEGFNFVGGASLPPAFIALLVALVVYGAAHMAEIVRAGIQSINKGQNDAALAIGLRQNKALRLIIIPQAMPAIIPPMISLWLSTVKNSSLAVAIGYSDIVSLFMQTSLNQAGYAIEIVAMTMGFYMFVSLIISGLLNIYNKKVQLVER</sequence>
<evidence type="ECO:0000256" key="5">
    <source>
        <dbReference type="ARBA" id="ARBA00022692"/>
    </source>
</evidence>
<comment type="caution">
    <text evidence="11">The sequence shown here is derived from an EMBL/GenBank/DDBJ whole genome shotgun (WGS) entry which is preliminary data.</text>
</comment>
<feature type="transmembrane region" description="Helical" evidence="9">
    <location>
        <begin position="206"/>
        <end position="224"/>
    </location>
</feature>
<gene>
    <name evidence="11" type="ORF">EV695_1971</name>
</gene>
<comment type="subcellular location">
    <subcellularLocation>
        <location evidence="1">Cell inner membrane</location>
        <topology evidence="1">Multi-pass membrane protein</topology>
    </subcellularLocation>
    <subcellularLocation>
        <location evidence="9">Cell membrane</location>
        <topology evidence="9">Multi-pass membrane protein</topology>
    </subcellularLocation>
</comment>
<evidence type="ECO:0000256" key="7">
    <source>
        <dbReference type="ARBA" id="ARBA00022989"/>
    </source>
</evidence>
<evidence type="ECO:0000256" key="3">
    <source>
        <dbReference type="ARBA" id="ARBA00022448"/>
    </source>
</evidence>
<name>A0A4R1F9K2_9GAMM</name>
<feature type="transmembrane region" description="Helical" evidence="9">
    <location>
        <begin position="383"/>
        <end position="409"/>
    </location>
</feature>
<dbReference type="AlphaFoldDB" id="A0A4R1F9K2"/>
<feature type="domain" description="ABC transmembrane type-1" evidence="10">
    <location>
        <begin position="110"/>
        <end position="406"/>
    </location>
</feature>
<dbReference type="RefSeq" id="WP_131905732.1">
    <property type="nucleotide sequence ID" value="NZ_BAAAFU010000004.1"/>
</dbReference>
<dbReference type="NCBIfam" id="TIGR01726">
    <property type="entry name" value="HEQRo_perm_3TM"/>
    <property type="match status" value="1"/>
</dbReference>
<evidence type="ECO:0000313" key="11">
    <source>
        <dbReference type="EMBL" id="TCJ87461.1"/>
    </source>
</evidence>
<dbReference type="GO" id="GO:0006865">
    <property type="term" value="P:amino acid transport"/>
    <property type="evidence" value="ECO:0007669"/>
    <property type="project" value="UniProtKB-KW"/>
</dbReference>
<evidence type="ECO:0000256" key="8">
    <source>
        <dbReference type="ARBA" id="ARBA00023136"/>
    </source>
</evidence>
<dbReference type="Pfam" id="PF00528">
    <property type="entry name" value="BPD_transp_1"/>
    <property type="match status" value="1"/>
</dbReference>
<evidence type="ECO:0000256" key="1">
    <source>
        <dbReference type="ARBA" id="ARBA00004429"/>
    </source>
</evidence>
<dbReference type="InterPro" id="IPR035906">
    <property type="entry name" value="MetI-like_sf"/>
</dbReference>
<dbReference type="Proteomes" id="UP000294887">
    <property type="component" value="Unassembled WGS sequence"/>
</dbReference>
<evidence type="ECO:0000313" key="12">
    <source>
        <dbReference type="Proteomes" id="UP000294887"/>
    </source>
</evidence>
<keyword evidence="3 9" id="KW-0813">Transport</keyword>
<accession>A0A4R1F9K2</accession>
<feature type="transmembrane region" description="Helical" evidence="9">
    <location>
        <begin position="330"/>
        <end position="352"/>
    </location>
</feature>
<keyword evidence="4" id="KW-1003">Cell membrane</keyword>
<keyword evidence="8 9" id="KW-0472">Membrane</keyword>
<dbReference type="EMBL" id="SMFQ01000003">
    <property type="protein sequence ID" value="TCJ87461.1"/>
    <property type="molecule type" value="Genomic_DNA"/>
</dbReference>
<evidence type="ECO:0000256" key="4">
    <source>
        <dbReference type="ARBA" id="ARBA00022475"/>
    </source>
</evidence>
<dbReference type="GO" id="GO:0043190">
    <property type="term" value="C:ATP-binding cassette (ABC) transporter complex"/>
    <property type="evidence" value="ECO:0007669"/>
    <property type="project" value="InterPro"/>
</dbReference>
<comment type="similarity">
    <text evidence="2">Belongs to the binding-protein-dependent transport system permease family. HisMQ subfamily.</text>
</comment>
<dbReference type="Gene3D" id="1.10.3720.10">
    <property type="entry name" value="MetI-like"/>
    <property type="match status" value="2"/>
</dbReference>
<keyword evidence="6" id="KW-0029">Amino-acid transport</keyword>
<reference evidence="11 12" key="1">
    <citation type="submission" date="2019-03" db="EMBL/GenBank/DDBJ databases">
        <title>Genomic Encyclopedia of Type Strains, Phase IV (KMG-IV): sequencing the most valuable type-strain genomes for metagenomic binning, comparative biology and taxonomic classification.</title>
        <authorList>
            <person name="Goeker M."/>
        </authorList>
    </citation>
    <scope>NUCLEOTIDE SEQUENCE [LARGE SCALE GENOMIC DNA]</scope>
    <source>
        <strain evidence="11 12">DSM 24830</strain>
    </source>
</reference>
<evidence type="ECO:0000256" key="2">
    <source>
        <dbReference type="ARBA" id="ARBA00010072"/>
    </source>
</evidence>
<feature type="transmembrane region" description="Helical" evidence="9">
    <location>
        <begin position="245"/>
        <end position="266"/>
    </location>
</feature>
<feature type="transmembrane region" description="Helical" evidence="9">
    <location>
        <begin position="43"/>
        <end position="61"/>
    </location>
</feature>
<feature type="transmembrane region" description="Helical" evidence="9">
    <location>
        <begin position="158"/>
        <end position="176"/>
    </location>
</feature>
<keyword evidence="7 9" id="KW-1133">Transmembrane helix</keyword>
<dbReference type="PANTHER" id="PTHR30614:SF37">
    <property type="entry name" value="AMINO-ACID ABC TRANSPORTER PERMEASE PROTEIN YHDX-RELATED"/>
    <property type="match status" value="1"/>
</dbReference>
<evidence type="ECO:0000259" key="10">
    <source>
        <dbReference type="PROSITE" id="PS50928"/>
    </source>
</evidence>
<dbReference type="CDD" id="cd06261">
    <property type="entry name" value="TM_PBP2"/>
    <property type="match status" value="2"/>
</dbReference>
<dbReference type="GO" id="GO:0022857">
    <property type="term" value="F:transmembrane transporter activity"/>
    <property type="evidence" value="ECO:0007669"/>
    <property type="project" value="InterPro"/>
</dbReference>
<dbReference type="PANTHER" id="PTHR30614">
    <property type="entry name" value="MEMBRANE COMPONENT OF AMINO ACID ABC TRANSPORTER"/>
    <property type="match status" value="1"/>
</dbReference>
<dbReference type="PROSITE" id="PS50928">
    <property type="entry name" value="ABC_TM1"/>
    <property type="match status" value="1"/>
</dbReference>
<evidence type="ECO:0000256" key="9">
    <source>
        <dbReference type="RuleBase" id="RU363032"/>
    </source>
</evidence>